<dbReference type="EMBL" id="CADCTZ010000239">
    <property type="protein sequence ID" value="CAA9323920.1"/>
    <property type="molecule type" value="Genomic_DNA"/>
</dbReference>
<gene>
    <name evidence="1" type="ORF">AVDCRST_MAG84-1519</name>
</gene>
<proteinExistence type="predicted"/>
<dbReference type="AlphaFoldDB" id="A0A6J4L6Z4"/>
<accession>A0A6J4L6Z4</accession>
<protein>
    <submittedName>
        <fullName evidence="1">Uncharacterized protein</fullName>
    </submittedName>
</protein>
<organism evidence="1">
    <name type="scientific">uncultured Microcoleus sp</name>
    <dbReference type="NCBI Taxonomy" id="259945"/>
    <lineage>
        <taxon>Bacteria</taxon>
        <taxon>Bacillati</taxon>
        <taxon>Cyanobacteriota</taxon>
        <taxon>Cyanophyceae</taxon>
        <taxon>Oscillatoriophycideae</taxon>
        <taxon>Oscillatoriales</taxon>
        <taxon>Microcoleaceae</taxon>
        <taxon>Microcoleus</taxon>
        <taxon>environmental samples</taxon>
    </lineage>
</organism>
<sequence>MTERRNAFSRSLIKAVLKGRGTAPKFPVTVLTNNHLIAVEKPGFSTRGPDRTAAYFRGFFPVSPSENGGLRGLARPVNVGAVRCF</sequence>
<name>A0A6J4L6Z4_9CYAN</name>
<evidence type="ECO:0000313" key="1">
    <source>
        <dbReference type="EMBL" id="CAA9323920.1"/>
    </source>
</evidence>
<reference evidence="1" key="1">
    <citation type="submission" date="2020-02" db="EMBL/GenBank/DDBJ databases">
        <authorList>
            <person name="Meier V. D."/>
        </authorList>
    </citation>
    <scope>NUCLEOTIDE SEQUENCE</scope>
    <source>
        <strain evidence="1">AVDCRST_MAG84</strain>
    </source>
</reference>